<feature type="transmembrane region" description="Helical" evidence="1">
    <location>
        <begin position="40"/>
        <end position="61"/>
    </location>
</feature>
<keyword evidence="1" id="KW-0472">Membrane</keyword>
<gene>
    <name evidence="2" type="ORF">R4I43_23185</name>
</gene>
<keyword evidence="1" id="KW-1133">Transmembrane helix</keyword>
<name>A0ABU6AFI0_9PSEU</name>
<organism evidence="2 3">
    <name type="scientific">Saccharopolyspora mangrovi</name>
    <dbReference type="NCBI Taxonomy" id="3082379"/>
    <lineage>
        <taxon>Bacteria</taxon>
        <taxon>Bacillati</taxon>
        <taxon>Actinomycetota</taxon>
        <taxon>Actinomycetes</taxon>
        <taxon>Pseudonocardiales</taxon>
        <taxon>Pseudonocardiaceae</taxon>
        <taxon>Saccharopolyspora</taxon>
    </lineage>
</organism>
<keyword evidence="3" id="KW-1185">Reference proteome</keyword>
<dbReference type="Proteomes" id="UP001327093">
    <property type="component" value="Unassembled WGS sequence"/>
</dbReference>
<comment type="caution">
    <text evidence="2">The sequence shown here is derived from an EMBL/GenBank/DDBJ whole genome shotgun (WGS) entry which is preliminary data.</text>
</comment>
<protein>
    <submittedName>
        <fullName evidence="2">Uncharacterized protein</fullName>
    </submittedName>
</protein>
<sequence>MAPPKPLRIAVVLWWVLSLLLLLETGLTWFDPAVEARLQQINTVVGVALAAIYLGLGALVFRRKAWARLVLSVLAVVHLVLMVVSGAGSWIPLLLLALGVAGTVLMWAQQSSDWLTGER</sequence>
<evidence type="ECO:0000313" key="3">
    <source>
        <dbReference type="Proteomes" id="UP001327093"/>
    </source>
</evidence>
<proteinExistence type="predicted"/>
<evidence type="ECO:0000256" key="1">
    <source>
        <dbReference type="SAM" id="Phobius"/>
    </source>
</evidence>
<reference evidence="2 3" key="1">
    <citation type="submission" date="2023-10" db="EMBL/GenBank/DDBJ databases">
        <title>Saccharopolyspora sp. nov., isolated from mangrove soil.</title>
        <authorList>
            <person name="Lu Y."/>
            <person name="Liu W."/>
        </authorList>
    </citation>
    <scope>NUCLEOTIDE SEQUENCE [LARGE SCALE GENOMIC DNA]</scope>
    <source>
        <strain evidence="2 3">S2-29</strain>
    </source>
</reference>
<accession>A0ABU6AFI0</accession>
<keyword evidence="1" id="KW-0812">Transmembrane</keyword>
<evidence type="ECO:0000313" key="2">
    <source>
        <dbReference type="EMBL" id="MEB3370313.1"/>
    </source>
</evidence>
<dbReference type="EMBL" id="JAWLNX010000017">
    <property type="protein sequence ID" value="MEB3370313.1"/>
    <property type="molecule type" value="Genomic_DNA"/>
</dbReference>
<dbReference type="RefSeq" id="WP_324267784.1">
    <property type="nucleotide sequence ID" value="NZ_JAWLNX010000017.1"/>
</dbReference>